<feature type="compositionally biased region" description="Low complexity" evidence="1">
    <location>
        <begin position="418"/>
        <end position="430"/>
    </location>
</feature>
<evidence type="ECO:0000256" key="1">
    <source>
        <dbReference type="SAM" id="MobiDB-lite"/>
    </source>
</evidence>
<organism evidence="2 3">
    <name type="scientific">Thecamonas trahens ATCC 50062</name>
    <dbReference type="NCBI Taxonomy" id="461836"/>
    <lineage>
        <taxon>Eukaryota</taxon>
        <taxon>Apusozoa</taxon>
        <taxon>Apusomonadida</taxon>
        <taxon>Apusomonadidae</taxon>
        <taxon>Thecamonas</taxon>
    </lineage>
</organism>
<gene>
    <name evidence="2" type="ORF">AMSG_10866</name>
</gene>
<sequence>MSDQIALATVTAQTATDLASLARLAARREHEAAGARARAERRRAAEERREAAAAEERQALARRARQRAAHVDAVARRRAVYGLARREAVAEAEADAALAAERRARKAARAKRKRLAKIQVAEEKAAERASSLRAARERQRAIDARLGAVAASVAVLPSEEDVARDRFHAALKAELASFREAKRKLHAKVRHGRLEDWDGAAFDDALRKLERSHVRRLKVLKRAREIEMANDGVARPKRKPHVPKPSLPAPVVRRVVGEEETQADAVAAGDDEQQAWADVCLYHRFPAATSELVMTMEKPGDVAVVTHDFIAEYAAQLTVHEGDHVLLACEGVPDTAWVYVDPISSSELLAGGYVPGSRLRVLSQFRSQEVKSQSGALGTLKARLEHAASPDGIVARKAAVDKWKRWDRRLNGHESESVSESGASSETGSGPTLDESGDGVIGGGSSHHSVCSGCGMLDGDGDDDGLILDNDDGLILDDDDGLILDDDDGLILDDDDGILLDDDDGILLDDDDGILLDDDDGILLDDEGSLLDGEGVLLDGDNNGAEDGADDDARVVLL</sequence>
<accession>A0A0L0DSB7</accession>
<evidence type="ECO:0000313" key="3">
    <source>
        <dbReference type="Proteomes" id="UP000054408"/>
    </source>
</evidence>
<dbReference type="EMBL" id="GL349497">
    <property type="protein sequence ID" value="KNC55234.1"/>
    <property type="molecule type" value="Genomic_DNA"/>
</dbReference>
<feature type="region of interest" description="Disordered" evidence="1">
    <location>
        <begin position="411"/>
        <end position="445"/>
    </location>
</feature>
<dbReference type="GeneID" id="25568979"/>
<evidence type="ECO:0000313" key="2">
    <source>
        <dbReference type="EMBL" id="KNC55234.1"/>
    </source>
</evidence>
<dbReference type="AlphaFoldDB" id="A0A0L0DSB7"/>
<feature type="region of interest" description="Disordered" evidence="1">
    <location>
        <begin position="29"/>
        <end position="58"/>
    </location>
</feature>
<proteinExistence type="predicted"/>
<dbReference type="RefSeq" id="XP_013753163.1">
    <property type="nucleotide sequence ID" value="XM_013897709.1"/>
</dbReference>
<name>A0A0L0DSB7_THETB</name>
<feature type="compositionally biased region" description="Basic and acidic residues" evidence="1">
    <location>
        <begin position="42"/>
        <end position="58"/>
    </location>
</feature>
<keyword evidence="3" id="KW-1185">Reference proteome</keyword>
<reference evidence="2 3" key="1">
    <citation type="submission" date="2010-05" db="EMBL/GenBank/DDBJ databases">
        <title>The Genome Sequence of Thecamonas trahens ATCC 50062.</title>
        <authorList>
            <consortium name="The Broad Institute Genome Sequencing Platform"/>
            <person name="Russ C."/>
            <person name="Cuomo C."/>
            <person name="Shea T."/>
            <person name="Young S.K."/>
            <person name="Zeng Q."/>
            <person name="Koehrsen M."/>
            <person name="Haas B."/>
            <person name="Borodovsky M."/>
            <person name="Guigo R."/>
            <person name="Alvarado L."/>
            <person name="Berlin A."/>
            <person name="Bochicchio J."/>
            <person name="Borenstein D."/>
            <person name="Chapman S."/>
            <person name="Chen Z."/>
            <person name="Freedman E."/>
            <person name="Gellesch M."/>
            <person name="Goldberg J."/>
            <person name="Griggs A."/>
            <person name="Gujja S."/>
            <person name="Heilman E."/>
            <person name="Heiman D."/>
            <person name="Hepburn T."/>
            <person name="Howarth C."/>
            <person name="Jen D."/>
            <person name="Larson L."/>
            <person name="Mehta T."/>
            <person name="Park D."/>
            <person name="Pearson M."/>
            <person name="Roberts A."/>
            <person name="Saif S."/>
            <person name="Shenoy N."/>
            <person name="Sisk P."/>
            <person name="Stolte C."/>
            <person name="Sykes S."/>
            <person name="Thomson T."/>
            <person name="Walk T."/>
            <person name="White J."/>
            <person name="Yandava C."/>
            <person name="Burger G."/>
            <person name="Gray M.W."/>
            <person name="Holland P.W.H."/>
            <person name="King N."/>
            <person name="Lang F.B.F."/>
            <person name="Roger A.J."/>
            <person name="Ruiz-Trillo I."/>
            <person name="Lander E."/>
            <person name="Nusbaum C."/>
        </authorList>
    </citation>
    <scope>NUCLEOTIDE SEQUENCE [LARGE SCALE GENOMIC DNA]</scope>
    <source>
        <strain evidence="2 3">ATCC 50062</strain>
    </source>
</reference>
<dbReference type="Proteomes" id="UP000054408">
    <property type="component" value="Unassembled WGS sequence"/>
</dbReference>
<protein>
    <submittedName>
        <fullName evidence="2">Uncharacterized protein</fullName>
    </submittedName>
</protein>